<dbReference type="EMBL" id="JARRAG010000002">
    <property type="protein sequence ID" value="MDG3007443.1"/>
    <property type="molecule type" value="Genomic_DNA"/>
</dbReference>
<keyword evidence="2" id="KW-1133">Transmembrane helix</keyword>
<name>A0ABT6FIM9_9BACT</name>
<dbReference type="RefSeq" id="WP_277863722.1">
    <property type="nucleotide sequence ID" value="NZ_JARRAG010000002.1"/>
</dbReference>
<feature type="transmembrane region" description="Helical" evidence="2">
    <location>
        <begin position="36"/>
        <end position="60"/>
    </location>
</feature>
<evidence type="ECO:0000256" key="1">
    <source>
        <dbReference type="SAM" id="MobiDB-lite"/>
    </source>
</evidence>
<evidence type="ECO:0000313" key="4">
    <source>
        <dbReference type="Proteomes" id="UP001216907"/>
    </source>
</evidence>
<dbReference type="Proteomes" id="UP001216907">
    <property type="component" value="Unassembled WGS sequence"/>
</dbReference>
<keyword evidence="4" id="KW-1185">Reference proteome</keyword>
<gene>
    <name evidence="3" type="ORF">PZE19_27080</name>
</gene>
<proteinExistence type="predicted"/>
<feature type="region of interest" description="Disordered" evidence="1">
    <location>
        <begin position="125"/>
        <end position="144"/>
    </location>
</feature>
<keyword evidence="2" id="KW-0472">Membrane</keyword>
<dbReference type="Pfam" id="PF14345">
    <property type="entry name" value="GDYXXLXY"/>
    <property type="match status" value="1"/>
</dbReference>
<protein>
    <submittedName>
        <fullName evidence="3">GDYXXLXY domain-containing protein</fullName>
    </submittedName>
</protein>
<evidence type="ECO:0000256" key="2">
    <source>
        <dbReference type="SAM" id="Phobius"/>
    </source>
</evidence>
<organism evidence="3 4">
    <name type="scientific">Paludisphaera mucosa</name>
    <dbReference type="NCBI Taxonomy" id="3030827"/>
    <lineage>
        <taxon>Bacteria</taxon>
        <taxon>Pseudomonadati</taxon>
        <taxon>Planctomycetota</taxon>
        <taxon>Planctomycetia</taxon>
        <taxon>Isosphaerales</taxon>
        <taxon>Isosphaeraceae</taxon>
        <taxon>Paludisphaera</taxon>
    </lineage>
</organism>
<accession>A0ABT6FIM9</accession>
<comment type="caution">
    <text evidence="3">The sequence shown here is derived from an EMBL/GenBank/DDBJ whole genome shotgun (WGS) entry which is preliminary data.</text>
</comment>
<reference evidence="3 4" key="1">
    <citation type="submission" date="2023-03" db="EMBL/GenBank/DDBJ databases">
        <title>Paludisphaera mucosa sp. nov. a novel planctomycete from northern fen.</title>
        <authorList>
            <person name="Ivanova A."/>
        </authorList>
    </citation>
    <scope>NUCLEOTIDE SEQUENCE [LARGE SCALE GENOMIC DNA]</scope>
    <source>
        <strain evidence="3 4">Pla2</strain>
    </source>
</reference>
<keyword evidence="2" id="KW-0812">Transmembrane</keyword>
<sequence>MLPPEPRPAPASAAIDPDFDAPARRALGPFAGRESALLIAAAAFQLAVLGWMIAGTLWTFRETRTVYVKVAPVDPRDLFRGEYVTLSYDFSRVPPGGVEGLPGPYTYDNESAWRNHPVFVPLTAEPDGKHYRSGPPRSTPPEGDVPYLQGTLDDESQIAFGVESFYVQEGRGAEYEAAARDHKLWAEIGLTAQGQGILKGLAIE</sequence>
<dbReference type="InterPro" id="IPR025833">
    <property type="entry name" value="GDYXXLXY"/>
</dbReference>
<evidence type="ECO:0000313" key="3">
    <source>
        <dbReference type="EMBL" id="MDG3007443.1"/>
    </source>
</evidence>